<dbReference type="EMBL" id="SRPO01000254">
    <property type="protein sequence ID" value="KAG5935491.1"/>
    <property type="molecule type" value="Genomic_DNA"/>
</dbReference>
<keyword evidence="1 2" id="KW-0175">Coiled coil</keyword>
<feature type="compositionally biased region" description="Low complexity" evidence="3">
    <location>
        <begin position="9"/>
        <end position="22"/>
    </location>
</feature>
<dbReference type="GO" id="GO:0006887">
    <property type="term" value="P:exocytosis"/>
    <property type="evidence" value="ECO:0007669"/>
    <property type="project" value="TreeGrafter"/>
</dbReference>
<feature type="coiled-coil region" evidence="2">
    <location>
        <begin position="196"/>
        <end position="277"/>
    </location>
</feature>
<evidence type="ECO:0000256" key="3">
    <source>
        <dbReference type="SAM" id="MobiDB-lite"/>
    </source>
</evidence>
<dbReference type="SUPFAM" id="SSF144284">
    <property type="entry name" value="Sec2 N-terminal region"/>
    <property type="match status" value="1"/>
</dbReference>
<dbReference type="PANTHER" id="PTHR14430:SF0">
    <property type="entry name" value="SEC2P DOMAIN-CONTAINING PROTEIN"/>
    <property type="match status" value="1"/>
</dbReference>
<proteinExistence type="predicted"/>
<evidence type="ECO:0000313" key="6">
    <source>
        <dbReference type="Proteomes" id="UP000706124"/>
    </source>
</evidence>
<dbReference type="CDD" id="cd21044">
    <property type="entry name" value="Rab11BD_RAB3IP_like"/>
    <property type="match status" value="1"/>
</dbReference>
<feature type="coiled-coil region" evidence="2">
    <location>
        <begin position="139"/>
        <end position="166"/>
    </location>
</feature>
<dbReference type="Gene3D" id="6.10.140.910">
    <property type="match status" value="1"/>
</dbReference>
<dbReference type="OrthoDB" id="1748564at2759"/>
<protein>
    <recommendedName>
        <fullName evidence="4">GDP/GTP exchange factor Sec2 N-terminal domain-containing protein</fullName>
    </recommendedName>
</protein>
<feature type="region of interest" description="Disordered" evidence="3">
    <location>
        <begin position="407"/>
        <end position="438"/>
    </location>
</feature>
<dbReference type="Proteomes" id="UP000706124">
    <property type="component" value="Unassembled WGS sequence"/>
</dbReference>
<feature type="compositionally biased region" description="Polar residues" evidence="3">
    <location>
        <begin position="31"/>
        <end position="45"/>
    </location>
</feature>
<evidence type="ECO:0000259" key="4">
    <source>
        <dbReference type="Pfam" id="PF06428"/>
    </source>
</evidence>
<evidence type="ECO:0000313" key="5">
    <source>
        <dbReference type="EMBL" id="KAG5935491.1"/>
    </source>
</evidence>
<dbReference type="GO" id="GO:0051286">
    <property type="term" value="C:cell tip"/>
    <property type="evidence" value="ECO:0007669"/>
    <property type="project" value="TreeGrafter"/>
</dbReference>
<feature type="compositionally biased region" description="Polar residues" evidence="3">
    <location>
        <begin position="416"/>
        <end position="434"/>
    </location>
</feature>
<dbReference type="InterPro" id="IPR009449">
    <property type="entry name" value="Sec2_N"/>
</dbReference>
<accession>A0A9P7MA89</accession>
<dbReference type="GO" id="GO:0005085">
    <property type="term" value="F:guanyl-nucleotide exchange factor activity"/>
    <property type="evidence" value="ECO:0007669"/>
    <property type="project" value="InterPro"/>
</dbReference>
<reference evidence="5 6" key="1">
    <citation type="journal article" date="2020" name="bioRxiv">
        <title>Whole genome comparisons of ergot fungi reveals the divergence and evolution of species within the genus Claviceps are the result of varying mechanisms driving genome evolution and host range expansion.</title>
        <authorList>
            <person name="Wyka S.A."/>
            <person name="Mondo S.J."/>
            <person name="Liu M."/>
            <person name="Dettman J."/>
            <person name="Nalam V."/>
            <person name="Broders K.D."/>
        </authorList>
    </citation>
    <scope>NUCLEOTIDE SEQUENCE [LARGE SCALE GENOMIC DNA]</scope>
    <source>
        <strain evidence="5 6">CCC 1485</strain>
    </source>
</reference>
<name>A0A9P7MA89_9HYPO</name>
<feature type="region of interest" description="Disordered" evidence="3">
    <location>
        <begin position="86"/>
        <end position="112"/>
    </location>
</feature>
<dbReference type="Pfam" id="PF25555">
    <property type="entry name" value="RAB3A-like_C"/>
    <property type="match status" value="1"/>
</dbReference>
<dbReference type="AlphaFoldDB" id="A0A9P7MA89"/>
<organism evidence="5 6">
    <name type="scientific">Claviceps pazoutovae</name>
    <dbReference type="NCBI Taxonomy" id="1649127"/>
    <lineage>
        <taxon>Eukaryota</taxon>
        <taxon>Fungi</taxon>
        <taxon>Dikarya</taxon>
        <taxon>Ascomycota</taxon>
        <taxon>Pezizomycotina</taxon>
        <taxon>Sordariomycetes</taxon>
        <taxon>Hypocreomycetidae</taxon>
        <taxon>Hypocreales</taxon>
        <taxon>Clavicipitaceae</taxon>
        <taxon>Claviceps</taxon>
    </lineage>
</organism>
<evidence type="ECO:0000256" key="2">
    <source>
        <dbReference type="SAM" id="Coils"/>
    </source>
</evidence>
<feature type="region of interest" description="Disordered" evidence="3">
    <location>
        <begin position="607"/>
        <end position="629"/>
    </location>
</feature>
<dbReference type="GO" id="GO:0070319">
    <property type="term" value="C:Golgi to plasma membrane transport vesicle"/>
    <property type="evidence" value="ECO:0007669"/>
    <property type="project" value="TreeGrafter"/>
</dbReference>
<gene>
    <name evidence="5" type="ORF">E4U60_003143</name>
</gene>
<dbReference type="Pfam" id="PF06428">
    <property type="entry name" value="Sec2p"/>
    <property type="match status" value="1"/>
</dbReference>
<evidence type="ECO:0000256" key="1">
    <source>
        <dbReference type="ARBA" id="ARBA00023054"/>
    </source>
</evidence>
<comment type="caution">
    <text evidence="5">The sequence shown here is derived from an EMBL/GenBank/DDBJ whole genome shotgun (WGS) entry which is preliminary data.</text>
</comment>
<feature type="region of interest" description="Disordered" evidence="3">
    <location>
        <begin position="1"/>
        <end position="72"/>
    </location>
</feature>
<dbReference type="InterPro" id="IPR040351">
    <property type="entry name" value="RAB3IL/RAB3IP/Sec2"/>
</dbReference>
<dbReference type="PANTHER" id="PTHR14430">
    <property type="entry name" value="RABIN3-RELATED"/>
    <property type="match status" value="1"/>
</dbReference>
<feature type="region of interest" description="Disordered" evidence="3">
    <location>
        <begin position="308"/>
        <end position="329"/>
    </location>
</feature>
<sequence>MDPLIYAASCSQQQPSSSRPPSGRAFGHIRSLSSVASITTPSSPVLQRPRLPVKSPSTSQIPTISLTSPSAATQPLPAVTAVISGMSTLPDPRSRPRSPSIDDSQQSPEYRPNLDDEVATLSTKLINAINYQTVLDDTLSATRHELSAAQVRIRELEAQNESLRETIQGDVWVRRSTLDNERRAMQLEKKAWQAKLAEEVNKRIETDKEKRKIEQELENLTTALFEEANRMVIGAKEEAQAQHDVLQRKIDQLKGQLVDSESLLKSQQEQLSELKSVMGSMASGRDDQTCGGTAPPSPTLGKFDHEHYNHHNGRAAPDPHGQETASSAMEAFSPCPPTSLQHLVHPVVRTDLAAYDDFTSLARLSHNRCSPSRVSAGSLRGLNALALGLGGSTSSAHASIASTASLSASTPAIRSAPQSPKTPASTISNGSTSAPAPPLKDTRFYKRALVEDIEPTLRLDLAPGLSWLARRTVSSAIAEGSLVVEPIPSSATYIAISKPQLQPCSLCGESRKEPHYLRNHRFRTSEAESAQRYPLCNYCLNRVRSTCDYLGFLRVVKDGHWRADDEDPERAAWFESVKLRDQMFWARMGGGVVPVNSPAGEIPSARCSSEDVRGHDANASNDGSTPTETTLCCTPENRTHEDADAGAMPGILDPRTPPAQMDVAGAGKTFRITVQAADSLSSDAESIRRPSIAA</sequence>
<feature type="compositionally biased region" description="Polar residues" evidence="3">
    <location>
        <begin position="55"/>
        <end position="72"/>
    </location>
</feature>
<keyword evidence="6" id="KW-1185">Reference proteome</keyword>
<feature type="domain" description="GDP/GTP exchange factor Sec2 N-terminal" evidence="4">
    <location>
        <begin position="132"/>
        <end position="281"/>
    </location>
</feature>